<dbReference type="InterPro" id="IPR015864">
    <property type="entry name" value="FAD_synthase"/>
</dbReference>
<comment type="function">
    <text evidence="1">Catalyzes the phosphorylation of riboflavin to FMN followed by the adenylation of FMN to FAD.</text>
</comment>
<comment type="catalytic activity">
    <reaction evidence="14 15">
        <text>FMN + ATP + H(+) = FAD + diphosphate</text>
        <dbReference type="Rhea" id="RHEA:17237"/>
        <dbReference type="ChEBI" id="CHEBI:15378"/>
        <dbReference type="ChEBI" id="CHEBI:30616"/>
        <dbReference type="ChEBI" id="CHEBI:33019"/>
        <dbReference type="ChEBI" id="CHEBI:57692"/>
        <dbReference type="ChEBI" id="CHEBI:58210"/>
        <dbReference type="EC" id="2.7.7.2"/>
    </reaction>
</comment>
<keyword evidence="8 15" id="KW-0547">Nucleotide-binding</keyword>
<dbReference type="EMBL" id="JBHTLP010000011">
    <property type="protein sequence ID" value="MFD1143375.1"/>
    <property type="molecule type" value="Genomic_DNA"/>
</dbReference>
<evidence type="ECO:0000259" key="16">
    <source>
        <dbReference type="SMART" id="SM00904"/>
    </source>
</evidence>
<evidence type="ECO:0000313" key="18">
    <source>
        <dbReference type="Proteomes" id="UP001597116"/>
    </source>
</evidence>
<comment type="catalytic activity">
    <reaction evidence="13 15">
        <text>riboflavin + ATP = FMN + ADP + H(+)</text>
        <dbReference type="Rhea" id="RHEA:14357"/>
        <dbReference type="ChEBI" id="CHEBI:15378"/>
        <dbReference type="ChEBI" id="CHEBI:30616"/>
        <dbReference type="ChEBI" id="CHEBI:57986"/>
        <dbReference type="ChEBI" id="CHEBI:58210"/>
        <dbReference type="ChEBI" id="CHEBI:456216"/>
        <dbReference type="EC" id="2.7.1.26"/>
    </reaction>
</comment>
<dbReference type="InterPro" id="IPR023468">
    <property type="entry name" value="Riboflavin_kinase"/>
</dbReference>
<keyword evidence="7 15" id="KW-0548">Nucleotidyltransferase</keyword>
<evidence type="ECO:0000256" key="2">
    <source>
        <dbReference type="ARBA" id="ARBA00004726"/>
    </source>
</evidence>
<dbReference type="InterPro" id="IPR015865">
    <property type="entry name" value="Riboflavin_kinase_bac/euk"/>
</dbReference>
<evidence type="ECO:0000256" key="9">
    <source>
        <dbReference type="ARBA" id="ARBA00022777"/>
    </source>
</evidence>
<dbReference type="NCBIfam" id="NF004160">
    <property type="entry name" value="PRK05627.1-3"/>
    <property type="match status" value="1"/>
</dbReference>
<evidence type="ECO:0000256" key="11">
    <source>
        <dbReference type="ARBA" id="ARBA00022840"/>
    </source>
</evidence>
<dbReference type="PANTHER" id="PTHR22749">
    <property type="entry name" value="RIBOFLAVIN KINASE/FMN ADENYLYLTRANSFERASE"/>
    <property type="match status" value="1"/>
</dbReference>
<evidence type="ECO:0000256" key="7">
    <source>
        <dbReference type="ARBA" id="ARBA00022695"/>
    </source>
</evidence>
<evidence type="ECO:0000256" key="1">
    <source>
        <dbReference type="ARBA" id="ARBA00002121"/>
    </source>
</evidence>
<dbReference type="Pfam" id="PF01687">
    <property type="entry name" value="Flavokinase"/>
    <property type="match status" value="1"/>
</dbReference>
<evidence type="ECO:0000256" key="14">
    <source>
        <dbReference type="ARBA" id="ARBA00049494"/>
    </source>
</evidence>
<keyword evidence="9 15" id="KW-0418">Kinase</keyword>
<dbReference type="GO" id="GO:0003919">
    <property type="term" value="F:FMN adenylyltransferase activity"/>
    <property type="evidence" value="ECO:0007669"/>
    <property type="project" value="UniProtKB-EC"/>
</dbReference>
<dbReference type="Gene3D" id="3.40.50.620">
    <property type="entry name" value="HUPs"/>
    <property type="match status" value="1"/>
</dbReference>
<evidence type="ECO:0000256" key="8">
    <source>
        <dbReference type="ARBA" id="ARBA00022741"/>
    </source>
</evidence>
<proteinExistence type="inferred from homology"/>
<dbReference type="SUPFAM" id="SSF82114">
    <property type="entry name" value="Riboflavin kinase-like"/>
    <property type="match status" value="1"/>
</dbReference>
<dbReference type="Proteomes" id="UP001597116">
    <property type="component" value="Unassembled WGS sequence"/>
</dbReference>
<feature type="domain" description="Riboflavin kinase" evidence="16">
    <location>
        <begin position="188"/>
        <end position="313"/>
    </location>
</feature>
<dbReference type="PIRSF" id="PIRSF004491">
    <property type="entry name" value="FAD_Synth"/>
    <property type="match status" value="1"/>
</dbReference>
<evidence type="ECO:0000256" key="15">
    <source>
        <dbReference type="PIRNR" id="PIRNR004491"/>
    </source>
</evidence>
<protein>
    <recommendedName>
        <fullName evidence="15">Riboflavin biosynthesis protein</fullName>
    </recommendedName>
    <domain>
        <recommendedName>
            <fullName evidence="15">Riboflavin kinase</fullName>
            <ecNumber evidence="15">2.7.1.26</ecNumber>
        </recommendedName>
        <alternativeName>
            <fullName evidence="15">Flavokinase</fullName>
        </alternativeName>
    </domain>
    <domain>
        <recommendedName>
            <fullName evidence="15">FMN adenylyltransferase</fullName>
            <ecNumber evidence="15">2.7.7.2</ecNumber>
        </recommendedName>
        <alternativeName>
            <fullName evidence="15">FAD pyrophosphorylase</fullName>
        </alternativeName>
        <alternativeName>
            <fullName evidence="15">FAD synthase</fullName>
        </alternativeName>
    </domain>
</protein>
<accession>A0ABW3QNG5</accession>
<evidence type="ECO:0000256" key="12">
    <source>
        <dbReference type="ARBA" id="ARBA00023268"/>
    </source>
</evidence>
<dbReference type="SMART" id="SM00904">
    <property type="entry name" value="Flavokinase"/>
    <property type="match status" value="1"/>
</dbReference>
<dbReference type="EC" id="2.7.7.2" evidence="15"/>
<dbReference type="NCBIfam" id="TIGR00083">
    <property type="entry name" value="ribF"/>
    <property type="match status" value="1"/>
</dbReference>
<dbReference type="CDD" id="cd02064">
    <property type="entry name" value="FAD_synthetase_N"/>
    <property type="match status" value="1"/>
</dbReference>
<comment type="pathway">
    <text evidence="3 15">Cofactor biosynthesis; FMN biosynthesis; FMN from riboflavin (ATP route): step 1/1.</text>
</comment>
<comment type="pathway">
    <text evidence="2 15">Cofactor biosynthesis; FAD biosynthesis; FAD from FMN: step 1/1.</text>
</comment>
<dbReference type="RefSeq" id="WP_265991300.1">
    <property type="nucleotide sequence ID" value="NZ_CP110973.1"/>
</dbReference>
<keyword evidence="11 15" id="KW-0067">ATP-binding</keyword>
<dbReference type="GO" id="GO:0008531">
    <property type="term" value="F:riboflavin kinase activity"/>
    <property type="evidence" value="ECO:0007669"/>
    <property type="project" value="UniProtKB-EC"/>
</dbReference>
<evidence type="ECO:0000256" key="3">
    <source>
        <dbReference type="ARBA" id="ARBA00005201"/>
    </source>
</evidence>
<dbReference type="InterPro" id="IPR023465">
    <property type="entry name" value="Riboflavin_kinase_dom_sf"/>
</dbReference>
<keyword evidence="5 15" id="KW-0288">FMN</keyword>
<dbReference type="PANTHER" id="PTHR22749:SF6">
    <property type="entry name" value="RIBOFLAVIN KINASE"/>
    <property type="match status" value="1"/>
</dbReference>
<evidence type="ECO:0000256" key="5">
    <source>
        <dbReference type="ARBA" id="ARBA00022643"/>
    </source>
</evidence>
<comment type="similarity">
    <text evidence="15">Belongs to the ribF family.</text>
</comment>
<comment type="caution">
    <text evidence="17">The sequence shown here is derived from an EMBL/GenBank/DDBJ whole genome shotgun (WGS) entry which is preliminary data.</text>
</comment>
<dbReference type="SUPFAM" id="SSF52374">
    <property type="entry name" value="Nucleotidylyl transferase"/>
    <property type="match status" value="1"/>
</dbReference>
<sequence length="321" mass="35653">MKIYHGTDTFQPIPYAVVTSGTFDGVHLGHQKIISRLTEIAQRGDTRGQKGETVVLTFWPHPRTVVSNDSQGLKLLSTLEEKTELLEAAGVDHLVVIPFTRSFSELSSAEFIQQILVDQIGTKKLVIGYDHHFGRNREGSFEYLQQHAHEYGFEIEEIPRQDVEDVGVSSSKIRKALLEGDLETSTKFLGRPYSLSGTIVKGQQLGRTIGFPTANIQVDDPSKLVPANGIYATEVIYKGKTLGGAMSIGTRPTVGGTHRTLEVFIFDFNQEIYGEHLTVRFIEYLRPELKYEGLAALVDQMHLDVEQARTILQAGNKPGNA</sequence>
<evidence type="ECO:0000313" key="17">
    <source>
        <dbReference type="EMBL" id="MFD1143375.1"/>
    </source>
</evidence>
<dbReference type="NCBIfam" id="NF004162">
    <property type="entry name" value="PRK05627.1-5"/>
    <property type="match status" value="1"/>
</dbReference>
<organism evidence="17 18">
    <name type="scientific">Larkinella insperata</name>
    <dbReference type="NCBI Taxonomy" id="332158"/>
    <lineage>
        <taxon>Bacteria</taxon>
        <taxon>Pseudomonadati</taxon>
        <taxon>Bacteroidota</taxon>
        <taxon>Cytophagia</taxon>
        <taxon>Cytophagales</taxon>
        <taxon>Spirosomataceae</taxon>
        <taxon>Larkinella</taxon>
    </lineage>
</organism>
<reference evidence="18" key="1">
    <citation type="journal article" date="2019" name="Int. J. Syst. Evol. Microbiol.">
        <title>The Global Catalogue of Microorganisms (GCM) 10K type strain sequencing project: providing services to taxonomists for standard genome sequencing and annotation.</title>
        <authorList>
            <consortium name="The Broad Institute Genomics Platform"/>
            <consortium name="The Broad Institute Genome Sequencing Center for Infectious Disease"/>
            <person name="Wu L."/>
            <person name="Ma J."/>
        </authorList>
    </citation>
    <scope>NUCLEOTIDE SEQUENCE [LARGE SCALE GENOMIC DNA]</scope>
    <source>
        <strain evidence="18">CCUG 55608</strain>
    </source>
</reference>
<evidence type="ECO:0000256" key="13">
    <source>
        <dbReference type="ARBA" id="ARBA00047880"/>
    </source>
</evidence>
<keyword evidence="10 15" id="KW-0274">FAD</keyword>
<gene>
    <name evidence="17" type="ORF">ACFQ4C_19760</name>
</gene>
<keyword evidence="4 15" id="KW-0285">Flavoprotein</keyword>
<dbReference type="EC" id="2.7.1.26" evidence="15"/>
<evidence type="ECO:0000256" key="6">
    <source>
        <dbReference type="ARBA" id="ARBA00022679"/>
    </source>
</evidence>
<dbReference type="Gene3D" id="2.40.30.30">
    <property type="entry name" value="Riboflavin kinase-like"/>
    <property type="match status" value="1"/>
</dbReference>
<evidence type="ECO:0000256" key="4">
    <source>
        <dbReference type="ARBA" id="ARBA00022630"/>
    </source>
</evidence>
<keyword evidence="18" id="KW-1185">Reference proteome</keyword>
<keyword evidence="12" id="KW-0511">Multifunctional enzyme</keyword>
<keyword evidence="6 15" id="KW-0808">Transferase</keyword>
<dbReference type="Pfam" id="PF06574">
    <property type="entry name" value="FAD_syn"/>
    <property type="match status" value="1"/>
</dbReference>
<dbReference type="InterPro" id="IPR002606">
    <property type="entry name" value="Riboflavin_kinase_bac"/>
</dbReference>
<dbReference type="InterPro" id="IPR014729">
    <property type="entry name" value="Rossmann-like_a/b/a_fold"/>
</dbReference>
<name>A0ABW3QNG5_9BACT</name>
<evidence type="ECO:0000256" key="10">
    <source>
        <dbReference type="ARBA" id="ARBA00022827"/>
    </source>
</evidence>